<dbReference type="EMBL" id="KZ667728">
    <property type="protein sequence ID" value="PPR90100.1"/>
    <property type="molecule type" value="Genomic_DNA"/>
</dbReference>
<reference evidence="1 2" key="1">
    <citation type="submission" date="2015-01" db="EMBL/GenBank/DDBJ databases">
        <title>Genome of allotetraploid Gossypium barbadense reveals genomic plasticity and fiber elongation in cotton evolution.</title>
        <authorList>
            <person name="Chen X."/>
            <person name="Liu X."/>
            <person name="Zhao B."/>
            <person name="Zheng H."/>
            <person name="Hu Y."/>
            <person name="Lu G."/>
            <person name="Yang C."/>
            <person name="Chen J."/>
            <person name="Shan C."/>
            <person name="Zhang L."/>
            <person name="Zhou Y."/>
            <person name="Wang L."/>
            <person name="Guo W."/>
            <person name="Bai Y."/>
            <person name="Ruan J."/>
            <person name="Shangguan X."/>
            <person name="Mao Y."/>
            <person name="Jiang J."/>
            <person name="Zhu Y."/>
            <person name="Lei J."/>
            <person name="Kang H."/>
            <person name="Chen S."/>
            <person name="He X."/>
            <person name="Wang R."/>
            <person name="Wang Y."/>
            <person name="Chen J."/>
            <person name="Wang L."/>
            <person name="Yu S."/>
            <person name="Wang B."/>
            <person name="Wei J."/>
            <person name="Song S."/>
            <person name="Lu X."/>
            <person name="Gao Z."/>
            <person name="Gu W."/>
            <person name="Deng X."/>
            <person name="Ma D."/>
            <person name="Wang S."/>
            <person name="Liang W."/>
            <person name="Fang L."/>
            <person name="Cai C."/>
            <person name="Zhu X."/>
            <person name="Zhou B."/>
            <person name="Zhang Y."/>
            <person name="Chen Z."/>
            <person name="Xu S."/>
            <person name="Zhu R."/>
            <person name="Wang S."/>
            <person name="Zhang T."/>
            <person name="Zhao G."/>
        </authorList>
    </citation>
    <scope>NUCLEOTIDE SEQUENCE [LARGE SCALE GENOMIC DNA]</scope>
    <source>
        <strain evidence="2">cv. Xinhai21</strain>
        <tissue evidence="1">Leaf</tissue>
    </source>
</reference>
<organism evidence="1 2">
    <name type="scientific">Gossypium barbadense</name>
    <name type="common">Sea Island cotton</name>
    <name type="synonym">Hibiscus barbadensis</name>
    <dbReference type="NCBI Taxonomy" id="3634"/>
    <lineage>
        <taxon>Eukaryota</taxon>
        <taxon>Viridiplantae</taxon>
        <taxon>Streptophyta</taxon>
        <taxon>Embryophyta</taxon>
        <taxon>Tracheophyta</taxon>
        <taxon>Spermatophyta</taxon>
        <taxon>Magnoliopsida</taxon>
        <taxon>eudicotyledons</taxon>
        <taxon>Gunneridae</taxon>
        <taxon>Pentapetalae</taxon>
        <taxon>rosids</taxon>
        <taxon>malvids</taxon>
        <taxon>Malvales</taxon>
        <taxon>Malvaceae</taxon>
        <taxon>Malvoideae</taxon>
        <taxon>Gossypium</taxon>
    </lineage>
</organism>
<evidence type="ECO:0000313" key="2">
    <source>
        <dbReference type="Proteomes" id="UP000239757"/>
    </source>
</evidence>
<gene>
    <name evidence="1" type="ORF">GOBAR_AA30587</name>
</gene>
<dbReference type="Proteomes" id="UP000239757">
    <property type="component" value="Unassembled WGS sequence"/>
</dbReference>
<evidence type="ECO:0000313" key="1">
    <source>
        <dbReference type="EMBL" id="PPR90100.1"/>
    </source>
</evidence>
<dbReference type="AlphaFoldDB" id="A0A2P5WG85"/>
<dbReference type="SUPFAM" id="SSF50370">
    <property type="entry name" value="Ricin B-like lectins"/>
    <property type="match status" value="1"/>
</dbReference>
<name>A0A2P5WG85_GOSBA</name>
<protein>
    <submittedName>
        <fullName evidence="1">Uncharacterized protein</fullName>
    </submittedName>
</protein>
<proteinExistence type="predicted"/>
<accession>A0A2P5WG85</accession>
<dbReference type="InterPro" id="IPR035992">
    <property type="entry name" value="Ricin_B-like_lectins"/>
</dbReference>
<sequence length="108" mass="12309">MENLYYNLLVFKNPFKLIREHDLNLVLVYVYDAQCIELQKAAMDQAKRDQVAEQKWNCESTTNDYAVTNSCSSSSTVVQNCESTTNDNVFTQSCSSSSSQSFTYYSNP</sequence>